<evidence type="ECO:0000313" key="4">
    <source>
        <dbReference type="Proteomes" id="UP000799428"/>
    </source>
</evidence>
<keyword evidence="2" id="KW-0812">Transmembrane</keyword>
<feature type="compositionally biased region" description="Low complexity" evidence="1">
    <location>
        <begin position="229"/>
        <end position="240"/>
    </location>
</feature>
<dbReference type="AlphaFoldDB" id="A0A6G1KLI1"/>
<protein>
    <submittedName>
        <fullName evidence="3">Uncharacterized protein</fullName>
    </submittedName>
</protein>
<keyword evidence="2" id="KW-1133">Transmembrane helix</keyword>
<gene>
    <name evidence="3" type="ORF">K504DRAFT_487686</name>
</gene>
<proteinExistence type="predicted"/>
<organism evidence="3 4">
    <name type="scientific">Pleomassaria siparia CBS 279.74</name>
    <dbReference type="NCBI Taxonomy" id="1314801"/>
    <lineage>
        <taxon>Eukaryota</taxon>
        <taxon>Fungi</taxon>
        <taxon>Dikarya</taxon>
        <taxon>Ascomycota</taxon>
        <taxon>Pezizomycotina</taxon>
        <taxon>Dothideomycetes</taxon>
        <taxon>Pleosporomycetidae</taxon>
        <taxon>Pleosporales</taxon>
        <taxon>Pleomassariaceae</taxon>
        <taxon>Pleomassaria</taxon>
    </lineage>
</organism>
<evidence type="ECO:0000313" key="3">
    <source>
        <dbReference type="EMBL" id="KAF2713217.1"/>
    </source>
</evidence>
<sequence>MLLSSSKFVHYAIAFLTHEQFCPSANPVLHFRFPANTVIHNNRKTLARFTLRPNHRLGMFSVFLIVTSLLTLAVGNVNTPREDFITPSLSFNMPAAPVVTIEPGLEIAPSLPTMVSGWASWDPVPTTLVAEFTPVHATTTMSADSATTSVAQAVLDPRSNLGLFVVMIVFGLFVVLALLGTAFFIYRKYGRAKKGGKDPEVVETYTLRDVDGQVGGGAGHHYQPPPVMPMAAASAPARQT</sequence>
<dbReference type="Proteomes" id="UP000799428">
    <property type="component" value="Unassembled WGS sequence"/>
</dbReference>
<evidence type="ECO:0000256" key="1">
    <source>
        <dbReference type="SAM" id="MobiDB-lite"/>
    </source>
</evidence>
<feature type="region of interest" description="Disordered" evidence="1">
    <location>
        <begin position="215"/>
        <end position="240"/>
    </location>
</feature>
<keyword evidence="4" id="KW-1185">Reference proteome</keyword>
<feature type="transmembrane region" description="Helical" evidence="2">
    <location>
        <begin position="161"/>
        <end position="186"/>
    </location>
</feature>
<feature type="transmembrane region" description="Helical" evidence="2">
    <location>
        <begin position="57"/>
        <end position="77"/>
    </location>
</feature>
<dbReference type="EMBL" id="MU005765">
    <property type="protein sequence ID" value="KAF2713217.1"/>
    <property type="molecule type" value="Genomic_DNA"/>
</dbReference>
<evidence type="ECO:0000256" key="2">
    <source>
        <dbReference type="SAM" id="Phobius"/>
    </source>
</evidence>
<accession>A0A6G1KLI1</accession>
<reference evidence="3" key="1">
    <citation type="journal article" date="2020" name="Stud. Mycol.">
        <title>101 Dothideomycetes genomes: a test case for predicting lifestyles and emergence of pathogens.</title>
        <authorList>
            <person name="Haridas S."/>
            <person name="Albert R."/>
            <person name="Binder M."/>
            <person name="Bloem J."/>
            <person name="Labutti K."/>
            <person name="Salamov A."/>
            <person name="Andreopoulos B."/>
            <person name="Baker S."/>
            <person name="Barry K."/>
            <person name="Bills G."/>
            <person name="Bluhm B."/>
            <person name="Cannon C."/>
            <person name="Castanera R."/>
            <person name="Culley D."/>
            <person name="Daum C."/>
            <person name="Ezra D."/>
            <person name="Gonzalez J."/>
            <person name="Henrissat B."/>
            <person name="Kuo A."/>
            <person name="Liang C."/>
            <person name="Lipzen A."/>
            <person name="Lutzoni F."/>
            <person name="Magnuson J."/>
            <person name="Mondo S."/>
            <person name="Nolan M."/>
            <person name="Ohm R."/>
            <person name="Pangilinan J."/>
            <person name="Park H.-J."/>
            <person name="Ramirez L."/>
            <person name="Alfaro M."/>
            <person name="Sun H."/>
            <person name="Tritt A."/>
            <person name="Yoshinaga Y."/>
            <person name="Zwiers L.-H."/>
            <person name="Turgeon B."/>
            <person name="Goodwin S."/>
            <person name="Spatafora J."/>
            <person name="Crous P."/>
            <person name="Grigoriev I."/>
        </authorList>
    </citation>
    <scope>NUCLEOTIDE SEQUENCE</scope>
    <source>
        <strain evidence="3">CBS 279.74</strain>
    </source>
</reference>
<keyword evidence="2" id="KW-0472">Membrane</keyword>
<name>A0A6G1KLI1_9PLEO</name>